<gene>
    <name evidence="3" type="ORF">MCOM1403_LOCUS4586</name>
</gene>
<dbReference type="PANTHER" id="PTHR12062">
    <property type="entry name" value="N-ACETYLGLUCOSAMINYLTRANSFERASE VI"/>
    <property type="match status" value="1"/>
</dbReference>
<feature type="transmembrane region" description="Helical" evidence="2">
    <location>
        <begin position="34"/>
        <end position="53"/>
    </location>
</feature>
<reference evidence="3" key="1">
    <citation type="submission" date="2021-01" db="EMBL/GenBank/DDBJ databases">
        <authorList>
            <person name="Corre E."/>
            <person name="Pelletier E."/>
            <person name="Niang G."/>
            <person name="Scheremetjew M."/>
            <person name="Finn R."/>
            <person name="Kale V."/>
            <person name="Holt S."/>
            <person name="Cochrane G."/>
            <person name="Meng A."/>
            <person name="Brown T."/>
            <person name="Cohen L."/>
        </authorList>
    </citation>
    <scope>NUCLEOTIDE SEQUENCE</scope>
    <source>
        <strain evidence="3">CCMP1723</strain>
    </source>
</reference>
<feature type="region of interest" description="Disordered" evidence="1">
    <location>
        <begin position="126"/>
        <end position="166"/>
    </location>
</feature>
<feature type="compositionally biased region" description="Basic residues" evidence="1">
    <location>
        <begin position="147"/>
        <end position="157"/>
    </location>
</feature>
<keyword evidence="2" id="KW-0472">Membrane</keyword>
<feature type="region of interest" description="Disordered" evidence="1">
    <location>
        <begin position="58"/>
        <end position="78"/>
    </location>
</feature>
<evidence type="ECO:0000256" key="2">
    <source>
        <dbReference type="SAM" id="Phobius"/>
    </source>
</evidence>
<feature type="region of interest" description="Disordered" evidence="1">
    <location>
        <begin position="261"/>
        <end position="288"/>
    </location>
</feature>
<feature type="region of interest" description="Disordered" evidence="1">
    <location>
        <begin position="1"/>
        <end position="30"/>
    </location>
</feature>
<dbReference type="PANTHER" id="PTHR12062:SF0">
    <property type="entry name" value="ALPHA-1,3-MANNOSYL-GLYCOPROTEIN 4-BETA-N-ACETYLGLUCOSAMINYLTRANSFERASE B"/>
    <property type="match status" value="1"/>
</dbReference>
<keyword evidence="2" id="KW-0812">Transmembrane</keyword>
<evidence type="ECO:0000256" key="1">
    <source>
        <dbReference type="SAM" id="MobiDB-lite"/>
    </source>
</evidence>
<evidence type="ECO:0008006" key="4">
    <source>
        <dbReference type="Google" id="ProtNLM"/>
    </source>
</evidence>
<organism evidence="3">
    <name type="scientific">Micromonas pusilla</name>
    <name type="common">Picoplanktonic green alga</name>
    <name type="synonym">Chromulina pusilla</name>
    <dbReference type="NCBI Taxonomy" id="38833"/>
    <lineage>
        <taxon>Eukaryota</taxon>
        <taxon>Viridiplantae</taxon>
        <taxon>Chlorophyta</taxon>
        <taxon>Mamiellophyceae</taxon>
        <taxon>Mamiellales</taxon>
        <taxon>Mamiellaceae</taxon>
        <taxon>Micromonas</taxon>
    </lineage>
</organism>
<proteinExistence type="predicted"/>
<keyword evidence="2" id="KW-1133">Transmembrane helix</keyword>
<dbReference type="EMBL" id="HBEQ01005809">
    <property type="protein sequence ID" value="CAD8517160.1"/>
    <property type="molecule type" value="Transcribed_RNA"/>
</dbReference>
<dbReference type="GO" id="GO:0008375">
    <property type="term" value="F:acetylglucosaminyltransferase activity"/>
    <property type="evidence" value="ECO:0007669"/>
    <property type="project" value="TreeGrafter"/>
</dbReference>
<dbReference type="GO" id="GO:0006487">
    <property type="term" value="P:protein N-linked glycosylation"/>
    <property type="evidence" value="ECO:0007669"/>
    <property type="project" value="TreeGrafter"/>
</dbReference>
<protein>
    <recommendedName>
        <fullName evidence="4">Hexosyltransferase</fullName>
    </recommendedName>
</protein>
<name>A0A7S0IC47_MICPS</name>
<accession>A0A7S0IC47</accession>
<dbReference type="AlphaFoldDB" id="A0A7S0IC47"/>
<sequence length="488" mass="54657">MPLLPSELQGRSRRPTRGAGGGAGRRSRKDTRRVVRLVLANLALVALLYWMLFARGGSTSASSKPPARHRYSNGWMSRKEMLDRQRPPGAMDLAESAWNTAQEDIRAMRESLRHAGQNLHQVRKARHLGDDDDEEGTWDSQGNLRVRGARAGKRGARRGGSGASSLGEVTEPWLVVGVPTAPRAGDADYLTETLETLLDELPDDARHPLFRRVLVVVMNAKPGRHEVFDRVRARFGSSGSSSGSSDDEFAAKAKTYVRFMDSPGTYGDPTPNKPDPDDLHNPGNIPGHAVRQQTADLATLIDAAAAESGPGATAPYFMFMEDDFRTCAGTMKALTYLVEKADAVYPQWLGVRFSYGMNGVVMRRKDLPPFAEYLATHVSRQPPDILWREWVEGRREDVRSHTLGRKVLVYRWNLMEHVGEVSTFAVRPNRPKWPRCYDQMKEVWSLSTAEKFDGLRCDDVDVSPCVKRLRVNMEDWRGATPSFPWTRQ</sequence>
<evidence type="ECO:0000313" key="3">
    <source>
        <dbReference type="EMBL" id="CAD8517160.1"/>
    </source>
</evidence>
<dbReference type="InterPro" id="IPR006759">
    <property type="entry name" value="Glyco_transf_54"/>
</dbReference>